<sequence>MAPDNYDETPRILSMEVDIDDENDSEYRVQAGPLVKYITIAPGTLQRDLLSFPLASLPRLPYKDPSWNSARIHRDRKSGEIRTELSSKILAAVTNIWHAATHDVTILQRTKRLSAAAFETILLAMTPVTAIEGSIARFEWEIPSIERETRAYQLLHQSQESGIAPRFLGHVHEGTRVMGFVLEKMGGRQPASIDKLHECEMVLKRFHALGLLHGDVNRYNFLVGKDNVKIVDFEHTVEGATAELQAQELATLRSELNEQSGRGGGFLPAVDGE</sequence>
<dbReference type="Pfam" id="PF01163">
    <property type="entry name" value="RIO1"/>
    <property type="match status" value="1"/>
</dbReference>
<keyword evidence="2" id="KW-0723">Serine/threonine-protein kinase</keyword>
<accession>A0A9Q8PGR4</accession>
<dbReference type="InterPro" id="IPR011009">
    <property type="entry name" value="Kinase-like_dom_sf"/>
</dbReference>
<keyword evidence="3" id="KW-0808">Transferase</keyword>
<dbReference type="AlphaFoldDB" id="A0A9Q8PGR4"/>
<evidence type="ECO:0000256" key="8">
    <source>
        <dbReference type="ARBA" id="ARBA00048679"/>
    </source>
</evidence>
<evidence type="ECO:0000313" key="10">
    <source>
        <dbReference type="EMBL" id="UJO22112.1"/>
    </source>
</evidence>
<keyword evidence="11" id="KW-1185">Reference proteome</keyword>
<dbReference type="InterPro" id="IPR018934">
    <property type="entry name" value="RIO_dom"/>
</dbReference>
<dbReference type="GO" id="GO:0004674">
    <property type="term" value="F:protein serine/threonine kinase activity"/>
    <property type="evidence" value="ECO:0007669"/>
    <property type="project" value="UniProtKB-KW"/>
</dbReference>
<evidence type="ECO:0000256" key="1">
    <source>
        <dbReference type="ARBA" id="ARBA00012513"/>
    </source>
</evidence>
<keyword evidence="6" id="KW-0067">ATP-binding</keyword>
<evidence type="ECO:0000313" key="11">
    <source>
        <dbReference type="Proteomes" id="UP000756132"/>
    </source>
</evidence>
<evidence type="ECO:0000256" key="6">
    <source>
        <dbReference type="ARBA" id="ARBA00022840"/>
    </source>
</evidence>
<feature type="domain" description="RIO-type" evidence="9">
    <location>
        <begin position="201"/>
        <end position="239"/>
    </location>
</feature>
<dbReference type="Proteomes" id="UP000756132">
    <property type="component" value="Chromosome 9"/>
</dbReference>
<gene>
    <name evidence="10" type="ORF">CLAFUR5_08915</name>
</gene>
<protein>
    <recommendedName>
        <fullName evidence="1">non-specific serine/threonine protein kinase</fullName>
        <ecNumber evidence="1">2.7.11.1</ecNumber>
    </recommendedName>
</protein>
<keyword evidence="4" id="KW-0547">Nucleotide-binding</keyword>
<dbReference type="RefSeq" id="XP_047766478.1">
    <property type="nucleotide sequence ID" value="XM_047908063.1"/>
</dbReference>
<organism evidence="10 11">
    <name type="scientific">Passalora fulva</name>
    <name type="common">Tomato leaf mold</name>
    <name type="synonym">Cladosporium fulvum</name>
    <dbReference type="NCBI Taxonomy" id="5499"/>
    <lineage>
        <taxon>Eukaryota</taxon>
        <taxon>Fungi</taxon>
        <taxon>Dikarya</taxon>
        <taxon>Ascomycota</taxon>
        <taxon>Pezizomycotina</taxon>
        <taxon>Dothideomycetes</taxon>
        <taxon>Dothideomycetidae</taxon>
        <taxon>Mycosphaerellales</taxon>
        <taxon>Mycosphaerellaceae</taxon>
        <taxon>Fulvia</taxon>
    </lineage>
</organism>
<dbReference type="GeneID" id="71988793"/>
<evidence type="ECO:0000256" key="3">
    <source>
        <dbReference type="ARBA" id="ARBA00022679"/>
    </source>
</evidence>
<proteinExistence type="predicted"/>
<dbReference type="Gene3D" id="1.10.510.10">
    <property type="entry name" value="Transferase(Phosphotransferase) domain 1"/>
    <property type="match status" value="1"/>
</dbReference>
<dbReference type="EMBL" id="CP090171">
    <property type="protein sequence ID" value="UJO22112.1"/>
    <property type="molecule type" value="Genomic_DNA"/>
</dbReference>
<reference evidence="10" key="2">
    <citation type="journal article" date="2022" name="Microb. Genom.">
        <title>A chromosome-scale genome assembly of the tomato pathogen Cladosporium fulvum reveals a compartmentalized genome architecture and the presence of a dispensable chromosome.</title>
        <authorList>
            <person name="Zaccaron A.Z."/>
            <person name="Chen L.H."/>
            <person name="Samaras A."/>
            <person name="Stergiopoulos I."/>
        </authorList>
    </citation>
    <scope>NUCLEOTIDE SEQUENCE</scope>
    <source>
        <strain evidence="10">Race5_Kim</strain>
    </source>
</reference>
<keyword evidence="5" id="KW-0418">Kinase</keyword>
<dbReference type="EC" id="2.7.11.1" evidence="1"/>
<dbReference type="SUPFAM" id="SSF56112">
    <property type="entry name" value="Protein kinase-like (PK-like)"/>
    <property type="match status" value="1"/>
</dbReference>
<dbReference type="KEGG" id="ffu:CLAFUR5_08915"/>
<name>A0A9Q8PGR4_PASFU</name>
<comment type="catalytic activity">
    <reaction evidence="8">
        <text>L-seryl-[protein] + ATP = O-phospho-L-seryl-[protein] + ADP + H(+)</text>
        <dbReference type="Rhea" id="RHEA:17989"/>
        <dbReference type="Rhea" id="RHEA-COMP:9863"/>
        <dbReference type="Rhea" id="RHEA-COMP:11604"/>
        <dbReference type="ChEBI" id="CHEBI:15378"/>
        <dbReference type="ChEBI" id="CHEBI:29999"/>
        <dbReference type="ChEBI" id="CHEBI:30616"/>
        <dbReference type="ChEBI" id="CHEBI:83421"/>
        <dbReference type="ChEBI" id="CHEBI:456216"/>
        <dbReference type="EC" id="2.7.11.1"/>
    </reaction>
</comment>
<evidence type="ECO:0000256" key="4">
    <source>
        <dbReference type="ARBA" id="ARBA00022741"/>
    </source>
</evidence>
<dbReference type="PANTHER" id="PTHR37171:SF1">
    <property type="entry name" value="SERINE_THREONINE-PROTEIN KINASE YRZF-RELATED"/>
    <property type="match status" value="1"/>
</dbReference>
<evidence type="ECO:0000256" key="5">
    <source>
        <dbReference type="ARBA" id="ARBA00022777"/>
    </source>
</evidence>
<reference evidence="10" key="1">
    <citation type="submission" date="2021-12" db="EMBL/GenBank/DDBJ databases">
        <authorList>
            <person name="Zaccaron A."/>
            <person name="Stergiopoulos I."/>
        </authorList>
    </citation>
    <scope>NUCLEOTIDE SEQUENCE</scope>
    <source>
        <strain evidence="10">Race5_Kim</strain>
    </source>
</reference>
<dbReference type="InterPro" id="IPR052396">
    <property type="entry name" value="Meiotic_Drive_Suppr_Kinase"/>
</dbReference>
<comment type="catalytic activity">
    <reaction evidence="7">
        <text>L-threonyl-[protein] + ATP = O-phospho-L-threonyl-[protein] + ADP + H(+)</text>
        <dbReference type="Rhea" id="RHEA:46608"/>
        <dbReference type="Rhea" id="RHEA-COMP:11060"/>
        <dbReference type="Rhea" id="RHEA-COMP:11605"/>
        <dbReference type="ChEBI" id="CHEBI:15378"/>
        <dbReference type="ChEBI" id="CHEBI:30013"/>
        <dbReference type="ChEBI" id="CHEBI:30616"/>
        <dbReference type="ChEBI" id="CHEBI:61977"/>
        <dbReference type="ChEBI" id="CHEBI:456216"/>
        <dbReference type="EC" id="2.7.11.1"/>
    </reaction>
</comment>
<dbReference type="OrthoDB" id="2687876at2759"/>
<evidence type="ECO:0000256" key="2">
    <source>
        <dbReference type="ARBA" id="ARBA00022527"/>
    </source>
</evidence>
<dbReference type="GO" id="GO:0005524">
    <property type="term" value="F:ATP binding"/>
    <property type="evidence" value="ECO:0007669"/>
    <property type="project" value="UniProtKB-KW"/>
</dbReference>
<evidence type="ECO:0000256" key="7">
    <source>
        <dbReference type="ARBA" id="ARBA00047899"/>
    </source>
</evidence>
<dbReference type="PANTHER" id="PTHR37171">
    <property type="entry name" value="SERINE/THREONINE-PROTEIN KINASE YRZF-RELATED"/>
    <property type="match status" value="1"/>
</dbReference>
<evidence type="ECO:0000259" key="9">
    <source>
        <dbReference type="Pfam" id="PF01163"/>
    </source>
</evidence>